<feature type="transmembrane region" description="Helical" evidence="1">
    <location>
        <begin position="109"/>
        <end position="126"/>
    </location>
</feature>
<keyword evidence="1" id="KW-0812">Transmembrane</keyword>
<evidence type="ECO:0000313" key="2">
    <source>
        <dbReference type="EMBL" id="CAB4530454.1"/>
    </source>
</evidence>
<keyword evidence="1" id="KW-1133">Transmembrane helix</keyword>
<dbReference type="EMBL" id="CAEZSD010000017">
    <property type="protein sequence ID" value="CAB4530454.1"/>
    <property type="molecule type" value="Genomic_DNA"/>
</dbReference>
<sequence length="357" mass="38158">MQRVLSVSLSHVIRSAAFLILPFSFISLIAWATAGSASGSTTDPIRGAVWIWLGAHHIPFQLALPPSGISGYLTFLPIGAVVLPFIVVRTTFARALDRLKGDFHDLNGVRLIFSMMYALFTTLLAFASRSTAISPQWYLAPIFAFLIAFLATMTVGYRLTPSRTLIIATRLLAIIIGAAFLIVMILIIANFAQVKNITTSLEPGIFGGFLLLALNVLYLPNAAVGVAAYFSGSGVAVGAGTIISPLWYQLGQIPALPLLGILPVAKQPFAVIGVLFFIGIGVLLAFLTREYQLQGMVQSFVFTLAGVALFGYLASGSLITTEMGAVGVSIWKFTVSLFIEIGIGLLATTLILNKARK</sequence>
<feature type="transmembrane region" description="Helical" evidence="1">
    <location>
        <begin position="268"/>
        <end position="287"/>
    </location>
</feature>
<keyword evidence="1" id="KW-0472">Membrane</keyword>
<feature type="transmembrane region" description="Helical" evidence="1">
    <location>
        <begin position="330"/>
        <end position="352"/>
    </location>
</feature>
<feature type="transmembrane region" description="Helical" evidence="1">
    <location>
        <begin position="69"/>
        <end position="88"/>
    </location>
</feature>
<feature type="transmembrane region" description="Helical" evidence="1">
    <location>
        <begin position="12"/>
        <end position="34"/>
    </location>
</feature>
<dbReference type="InterPro" id="IPR045931">
    <property type="entry name" value="DUF6350"/>
</dbReference>
<dbReference type="Pfam" id="PF19877">
    <property type="entry name" value="DUF6350"/>
    <property type="match status" value="1"/>
</dbReference>
<feature type="transmembrane region" description="Helical" evidence="1">
    <location>
        <begin position="171"/>
        <end position="192"/>
    </location>
</feature>
<proteinExistence type="predicted"/>
<feature type="transmembrane region" description="Helical" evidence="1">
    <location>
        <begin position="138"/>
        <end position="159"/>
    </location>
</feature>
<reference evidence="2" key="1">
    <citation type="submission" date="2020-05" db="EMBL/GenBank/DDBJ databases">
        <authorList>
            <person name="Chiriac C."/>
            <person name="Salcher M."/>
            <person name="Ghai R."/>
            <person name="Kavagutti S V."/>
        </authorList>
    </citation>
    <scope>NUCLEOTIDE SEQUENCE</scope>
</reference>
<feature type="transmembrane region" description="Helical" evidence="1">
    <location>
        <begin position="299"/>
        <end position="318"/>
    </location>
</feature>
<feature type="transmembrane region" description="Helical" evidence="1">
    <location>
        <begin position="204"/>
        <end position="220"/>
    </location>
</feature>
<dbReference type="AlphaFoldDB" id="A0A6J6AVD3"/>
<name>A0A6J6AVD3_9ZZZZ</name>
<feature type="transmembrane region" description="Helical" evidence="1">
    <location>
        <begin position="227"/>
        <end position="248"/>
    </location>
</feature>
<gene>
    <name evidence="2" type="ORF">UFOPK1399_00258</name>
</gene>
<evidence type="ECO:0000256" key="1">
    <source>
        <dbReference type="SAM" id="Phobius"/>
    </source>
</evidence>
<protein>
    <submittedName>
        <fullName evidence="2">Unannotated protein</fullName>
    </submittedName>
</protein>
<accession>A0A6J6AVD3</accession>
<organism evidence="2">
    <name type="scientific">freshwater metagenome</name>
    <dbReference type="NCBI Taxonomy" id="449393"/>
    <lineage>
        <taxon>unclassified sequences</taxon>
        <taxon>metagenomes</taxon>
        <taxon>ecological metagenomes</taxon>
    </lineage>
</organism>